<name>A0A397H7C6_9GLOM</name>
<proteinExistence type="predicted"/>
<gene>
    <name evidence="1" type="ORF">Glove_386g26</name>
</gene>
<reference evidence="1 2" key="1">
    <citation type="submission" date="2018-08" db="EMBL/GenBank/DDBJ databases">
        <title>Genome and evolution of the arbuscular mycorrhizal fungus Diversispora epigaea (formerly Glomus versiforme) and its bacterial endosymbionts.</title>
        <authorList>
            <person name="Sun X."/>
            <person name="Fei Z."/>
            <person name="Harrison M."/>
        </authorList>
    </citation>
    <scope>NUCLEOTIDE SEQUENCE [LARGE SCALE GENOMIC DNA]</scope>
    <source>
        <strain evidence="1 2">IT104</strain>
    </source>
</reference>
<dbReference type="Proteomes" id="UP000266861">
    <property type="component" value="Unassembled WGS sequence"/>
</dbReference>
<protein>
    <submittedName>
        <fullName evidence="1">Uncharacterized protein</fullName>
    </submittedName>
</protein>
<comment type="caution">
    <text evidence="1">The sequence shown here is derived from an EMBL/GenBank/DDBJ whole genome shotgun (WGS) entry which is preliminary data.</text>
</comment>
<organism evidence="1 2">
    <name type="scientific">Diversispora epigaea</name>
    <dbReference type="NCBI Taxonomy" id="1348612"/>
    <lineage>
        <taxon>Eukaryota</taxon>
        <taxon>Fungi</taxon>
        <taxon>Fungi incertae sedis</taxon>
        <taxon>Mucoromycota</taxon>
        <taxon>Glomeromycotina</taxon>
        <taxon>Glomeromycetes</taxon>
        <taxon>Diversisporales</taxon>
        <taxon>Diversisporaceae</taxon>
        <taxon>Diversispora</taxon>
    </lineage>
</organism>
<dbReference type="AlphaFoldDB" id="A0A397H7C6"/>
<evidence type="ECO:0000313" key="1">
    <source>
        <dbReference type="EMBL" id="RHZ57546.1"/>
    </source>
</evidence>
<sequence length="72" mass="8480">MKLETLNILYKFLITTSKNFKCYTSQYNSLSNIIIDEYASWNDRKVTHSKNNPYFKLLIKGRIIGGYDPLKI</sequence>
<dbReference type="EMBL" id="PQFF01000346">
    <property type="protein sequence ID" value="RHZ57546.1"/>
    <property type="molecule type" value="Genomic_DNA"/>
</dbReference>
<keyword evidence="2" id="KW-1185">Reference proteome</keyword>
<evidence type="ECO:0000313" key="2">
    <source>
        <dbReference type="Proteomes" id="UP000266861"/>
    </source>
</evidence>
<accession>A0A397H7C6</accession>